<evidence type="ECO:0000313" key="2">
    <source>
        <dbReference type="EMBL" id="RKI17724.1"/>
    </source>
</evidence>
<feature type="signal peptide" evidence="1">
    <location>
        <begin position="1"/>
        <end position="22"/>
    </location>
</feature>
<organism evidence="2 3">
    <name type="scientific">Corallococcus praedator</name>
    <dbReference type="NCBI Taxonomy" id="2316724"/>
    <lineage>
        <taxon>Bacteria</taxon>
        <taxon>Pseudomonadati</taxon>
        <taxon>Myxococcota</taxon>
        <taxon>Myxococcia</taxon>
        <taxon>Myxococcales</taxon>
        <taxon>Cystobacterineae</taxon>
        <taxon>Myxococcaceae</taxon>
        <taxon>Corallococcus</taxon>
    </lineage>
</organism>
<sequence length="299" mass="32248">MKTSFLRLLTALPLTAVLGCDAVPPPTAVDVPQQRQLVAPAVSTGFTFDSSAIATPPTGGLPSVLLTRTAFEDAAVHRALLETSESFTLTGGLASRRDHESPTWKLERDPFSGSLLALRKTESGPATPQEPALLQRRALARLQAWGIPSAEMGPVRQVQALFQNEENRVVGAPELLSHKTFVLRALNGIRVEGHRAVVTHGVDGAFQRTLIKWPPLARQGHLLRTRLTPAEIEQRASEVLLREGETAGPVRLFWRYVPTELSTGEVTLTLQVSAAMPSLTGASSTEEPRVVDVDVSAVP</sequence>
<name>A0ABX9QTR7_9BACT</name>
<evidence type="ECO:0000313" key="3">
    <source>
        <dbReference type="Proteomes" id="UP000278907"/>
    </source>
</evidence>
<comment type="caution">
    <text evidence="2">The sequence shown here is derived from an EMBL/GenBank/DDBJ whole genome shotgun (WGS) entry which is preliminary data.</text>
</comment>
<reference evidence="2 3" key="1">
    <citation type="submission" date="2018-09" db="EMBL/GenBank/DDBJ databases">
        <authorList>
            <person name="Livingstone P.G."/>
            <person name="Whitworth D.E."/>
        </authorList>
    </citation>
    <scope>NUCLEOTIDE SEQUENCE [LARGE SCALE GENOMIC DNA]</scope>
    <source>
        <strain evidence="2 3">CA031B</strain>
    </source>
</reference>
<protein>
    <recommendedName>
        <fullName evidence="4">Lipoprotein</fullName>
    </recommendedName>
</protein>
<accession>A0ABX9QTR7</accession>
<gene>
    <name evidence="2" type="ORF">D7Y13_00100</name>
</gene>
<dbReference type="Proteomes" id="UP000278907">
    <property type="component" value="Unassembled WGS sequence"/>
</dbReference>
<dbReference type="EMBL" id="RAWI01000001">
    <property type="protein sequence ID" value="RKI17724.1"/>
    <property type="molecule type" value="Genomic_DNA"/>
</dbReference>
<keyword evidence="1" id="KW-0732">Signal</keyword>
<keyword evidence="3" id="KW-1185">Reference proteome</keyword>
<feature type="chain" id="PRO_5046641882" description="Lipoprotein" evidence="1">
    <location>
        <begin position="23"/>
        <end position="299"/>
    </location>
</feature>
<proteinExistence type="predicted"/>
<evidence type="ECO:0008006" key="4">
    <source>
        <dbReference type="Google" id="ProtNLM"/>
    </source>
</evidence>
<dbReference type="PROSITE" id="PS51257">
    <property type="entry name" value="PROKAR_LIPOPROTEIN"/>
    <property type="match status" value="1"/>
</dbReference>
<evidence type="ECO:0000256" key="1">
    <source>
        <dbReference type="SAM" id="SignalP"/>
    </source>
</evidence>
<dbReference type="RefSeq" id="WP_120581852.1">
    <property type="nucleotide sequence ID" value="NZ_RAWI01000001.1"/>
</dbReference>